<dbReference type="InterPro" id="IPR036388">
    <property type="entry name" value="WH-like_DNA-bd_sf"/>
</dbReference>
<geneLocation type="plasmid" evidence="2 3">
    <name>unnamed1</name>
</geneLocation>
<dbReference type="Proteomes" id="UP000076088">
    <property type="component" value="Plasmid unnamed1"/>
</dbReference>
<feature type="domain" description="RNA polymerase sigma factor 70 region 4 type 2" evidence="1">
    <location>
        <begin position="107"/>
        <end position="155"/>
    </location>
</feature>
<keyword evidence="3" id="KW-1185">Reference proteome</keyword>
<evidence type="ECO:0000259" key="1">
    <source>
        <dbReference type="Pfam" id="PF08281"/>
    </source>
</evidence>
<dbReference type="InterPro" id="IPR013249">
    <property type="entry name" value="RNA_pol_sigma70_r4_t2"/>
</dbReference>
<evidence type="ECO:0000313" key="3">
    <source>
        <dbReference type="Proteomes" id="UP000076088"/>
    </source>
</evidence>
<sequence>MDLLITRALLLQISDRLSADDEFFAWLRGRARRRALALSLRHILEEHCRTAATPDLIAATRRYWQEDPGVHIDDDARQQIDRDGIWLSGWLRARTGVTAFDRIDPARLAAAIAGLPSIARQVFLLHSREDLDYGRIAARLGMSAADVQDELASALLSLDAALQDDDDGKPIA</sequence>
<dbReference type="GO" id="GO:0003677">
    <property type="term" value="F:DNA binding"/>
    <property type="evidence" value="ECO:0007669"/>
    <property type="project" value="InterPro"/>
</dbReference>
<organism evidence="2 3">
    <name type="scientific">Sphingopyxis macrogoltabida</name>
    <name type="common">Sphingomonas macrogoltabidus</name>
    <dbReference type="NCBI Taxonomy" id="33050"/>
    <lineage>
        <taxon>Bacteria</taxon>
        <taxon>Pseudomonadati</taxon>
        <taxon>Pseudomonadota</taxon>
        <taxon>Alphaproteobacteria</taxon>
        <taxon>Sphingomonadales</taxon>
        <taxon>Sphingomonadaceae</taxon>
        <taxon>Sphingopyxis</taxon>
    </lineage>
</organism>
<dbReference type="GO" id="GO:0016987">
    <property type="term" value="F:sigma factor activity"/>
    <property type="evidence" value="ECO:0007669"/>
    <property type="project" value="InterPro"/>
</dbReference>
<accession>A0AAC9FHT8</accession>
<dbReference type="SUPFAM" id="SSF88659">
    <property type="entry name" value="Sigma3 and sigma4 domains of RNA polymerase sigma factors"/>
    <property type="match status" value="1"/>
</dbReference>
<dbReference type="AlphaFoldDB" id="A0AAC9FHT8"/>
<reference evidence="3" key="1">
    <citation type="submission" date="2015-11" db="EMBL/GenBank/DDBJ databases">
        <title>Complete genome sequence of a polyethylene-glycol degrader Sphingopyxis macrogoltabida 203N (NBRC 111659).</title>
        <authorList>
            <person name="Yoshiyuki O."/>
            <person name="Shouta N."/>
            <person name="Nagata Y."/>
            <person name="Numata M."/>
            <person name="Tsuchikane K."/>
            <person name="Hosoyama A."/>
            <person name="Yamazoe A."/>
            <person name="Tsuda M."/>
            <person name="Fujita N."/>
            <person name="Kawai F."/>
        </authorList>
    </citation>
    <scope>NUCLEOTIDE SEQUENCE [LARGE SCALE GENOMIC DNA]</scope>
    <source>
        <strain evidence="3">203N</strain>
        <plasmid evidence="3">unnamed1</plasmid>
    </source>
</reference>
<reference evidence="2 3" key="2">
    <citation type="journal article" date="2016" name="Genome Announc.">
        <title>Complete Genome Sequence of Sphingopyxis macrogoltabida Strain 203N (NBRC 111659), a Polyethylene Glycol Degrader.</title>
        <authorList>
            <person name="Ohtsubo Y."/>
            <person name="Nonoyama S."/>
            <person name="Nagata Y."/>
            <person name="Numata M."/>
            <person name="Tsuchikane K."/>
            <person name="Hosoyama A."/>
            <person name="Yamazoe A."/>
            <person name="Tsuda M."/>
            <person name="Fujita N."/>
            <person name="Kawai F."/>
        </authorList>
    </citation>
    <scope>NUCLEOTIDE SEQUENCE [LARGE SCALE GENOMIC DNA]</scope>
    <source>
        <strain evidence="2 3">203N</strain>
    </source>
</reference>
<dbReference type="Gene3D" id="1.10.10.10">
    <property type="entry name" value="Winged helix-like DNA-binding domain superfamily/Winged helix DNA-binding domain"/>
    <property type="match status" value="1"/>
</dbReference>
<dbReference type="InterPro" id="IPR013324">
    <property type="entry name" value="RNA_pol_sigma_r3/r4-like"/>
</dbReference>
<dbReference type="Pfam" id="PF08281">
    <property type="entry name" value="Sigma70_r4_2"/>
    <property type="match status" value="1"/>
</dbReference>
<dbReference type="KEGG" id="smaz:LH19_27875"/>
<protein>
    <recommendedName>
        <fullName evidence="1">RNA polymerase sigma factor 70 region 4 type 2 domain-containing protein</fullName>
    </recommendedName>
</protein>
<name>A0AAC9FHT8_SPHMC</name>
<keyword evidence="2" id="KW-0614">Plasmid</keyword>
<dbReference type="EMBL" id="CP013345">
    <property type="protein sequence ID" value="AMU92850.1"/>
    <property type="molecule type" value="Genomic_DNA"/>
</dbReference>
<dbReference type="GO" id="GO:0006352">
    <property type="term" value="P:DNA-templated transcription initiation"/>
    <property type="evidence" value="ECO:0007669"/>
    <property type="project" value="InterPro"/>
</dbReference>
<proteinExistence type="predicted"/>
<evidence type="ECO:0000313" key="2">
    <source>
        <dbReference type="EMBL" id="AMU92850.1"/>
    </source>
</evidence>
<gene>
    <name evidence="2" type="ORF">ATM17_31845</name>
</gene>